<dbReference type="NCBIfam" id="TIGR03011">
    <property type="entry name" value="sulf_tusB_dsrH"/>
    <property type="match status" value="1"/>
</dbReference>
<proteinExistence type="predicted"/>
<dbReference type="PANTHER" id="PTHR37526:SF1">
    <property type="entry name" value="PROTEIN TUSB"/>
    <property type="match status" value="1"/>
</dbReference>
<dbReference type="Gene3D" id="3.40.1260.10">
    <property type="entry name" value="DsrEFH-like"/>
    <property type="match status" value="1"/>
</dbReference>
<dbReference type="SUPFAM" id="SSF75169">
    <property type="entry name" value="DsrEFH-like"/>
    <property type="match status" value="1"/>
</dbReference>
<accession>A0ABT7SPI6</accession>
<reference evidence="1 2" key="1">
    <citation type="submission" date="2023-06" db="EMBL/GenBank/DDBJ databases">
        <title>Thiopseudomonas sp. CY1220 draft genome sequence.</title>
        <authorList>
            <person name="Zhao G."/>
            <person name="An M."/>
        </authorList>
    </citation>
    <scope>NUCLEOTIDE SEQUENCE [LARGE SCALE GENOMIC DNA]</scope>
    <source>
        <strain evidence="1 2">CY1220</strain>
    </source>
</reference>
<dbReference type="RefSeq" id="WP_289410754.1">
    <property type="nucleotide sequence ID" value="NZ_JAUCDY010000007.1"/>
</dbReference>
<dbReference type="EMBL" id="JAUCDY010000007">
    <property type="protein sequence ID" value="MDM7858095.1"/>
    <property type="molecule type" value="Genomic_DNA"/>
</dbReference>
<evidence type="ECO:0000313" key="2">
    <source>
        <dbReference type="Proteomes" id="UP001241056"/>
    </source>
</evidence>
<dbReference type="Proteomes" id="UP001241056">
    <property type="component" value="Unassembled WGS sequence"/>
</dbReference>
<gene>
    <name evidence="1" type="primary">tusB</name>
    <name evidence="1" type="ORF">QEZ41_07370</name>
</gene>
<dbReference type="InterPro" id="IPR027396">
    <property type="entry name" value="DsrEFH-like"/>
</dbReference>
<protein>
    <submittedName>
        <fullName evidence="1">Sulfurtransferase complex subunit TusB</fullName>
    </submittedName>
</protein>
<comment type="caution">
    <text evidence="1">The sequence shown here is derived from an EMBL/GenBank/DDBJ whole genome shotgun (WGS) entry which is preliminary data.</text>
</comment>
<dbReference type="PANTHER" id="PTHR37526">
    <property type="entry name" value="PROTEIN TUSB"/>
    <property type="match status" value="1"/>
</dbReference>
<dbReference type="Pfam" id="PF04077">
    <property type="entry name" value="DsrH"/>
    <property type="match status" value="1"/>
</dbReference>
<name>A0ABT7SPI6_9GAMM</name>
<organism evidence="1 2">
    <name type="scientific">Thiopseudomonas acetoxidans</name>
    <dbReference type="NCBI Taxonomy" id="3041622"/>
    <lineage>
        <taxon>Bacteria</taxon>
        <taxon>Pseudomonadati</taxon>
        <taxon>Pseudomonadota</taxon>
        <taxon>Gammaproteobacteria</taxon>
        <taxon>Pseudomonadales</taxon>
        <taxon>Pseudomonadaceae</taxon>
        <taxon>Thiopseudomonas</taxon>
    </lineage>
</organism>
<keyword evidence="2" id="KW-1185">Reference proteome</keyword>
<sequence>MASLHIVNYLADVQTCQALIADTDALLLCGDAVYALRQPLGLTPRLYALAEDVQARGLESFNQAKSVDYPEFVALCASYTKVVAW</sequence>
<dbReference type="InterPro" id="IPR007215">
    <property type="entry name" value="Sulphur_relay_TusB/DsrH"/>
</dbReference>
<evidence type="ECO:0000313" key="1">
    <source>
        <dbReference type="EMBL" id="MDM7858095.1"/>
    </source>
</evidence>